<organism evidence="2 3">
    <name type="scientific">Phytophthora fragariaefolia</name>
    <dbReference type="NCBI Taxonomy" id="1490495"/>
    <lineage>
        <taxon>Eukaryota</taxon>
        <taxon>Sar</taxon>
        <taxon>Stramenopiles</taxon>
        <taxon>Oomycota</taxon>
        <taxon>Peronosporomycetes</taxon>
        <taxon>Peronosporales</taxon>
        <taxon>Peronosporaceae</taxon>
        <taxon>Phytophthora</taxon>
    </lineage>
</organism>
<evidence type="ECO:0000256" key="1">
    <source>
        <dbReference type="SAM" id="MobiDB-lite"/>
    </source>
</evidence>
<name>A0A9W6YMJ4_9STRA</name>
<proteinExistence type="predicted"/>
<dbReference type="EMBL" id="BSXT01018958">
    <property type="protein sequence ID" value="GMG16811.1"/>
    <property type="molecule type" value="Genomic_DNA"/>
</dbReference>
<dbReference type="OrthoDB" id="159475at2759"/>
<accession>A0A9W6YMJ4</accession>
<evidence type="ECO:0000313" key="2">
    <source>
        <dbReference type="EMBL" id="GMG16811.1"/>
    </source>
</evidence>
<keyword evidence="3" id="KW-1185">Reference proteome</keyword>
<comment type="caution">
    <text evidence="2">The sequence shown here is derived from an EMBL/GenBank/DDBJ whole genome shotgun (WGS) entry which is preliminary data.</text>
</comment>
<feature type="region of interest" description="Disordered" evidence="1">
    <location>
        <begin position="37"/>
        <end position="114"/>
    </location>
</feature>
<sequence length="130" mass="14052">MTMVSLEGNPCPAVQGVSFAKDIDQPREYSSCRLKEEFEDRDSNASDGDECQDWFVNDSPMNAPVVPLNEESSPKRDGARGATPSAAPATARMTRSVSSPAPPATKMPSDTKTITDEVRVLLSLRSRCTS</sequence>
<dbReference type="Proteomes" id="UP001165121">
    <property type="component" value="Unassembled WGS sequence"/>
</dbReference>
<dbReference type="AlphaFoldDB" id="A0A9W6YMJ4"/>
<reference evidence="2" key="1">
    <citation type="submission" date="2023-04" db="EMBL/GenBank/DDBJ databases">
        <title>Phytophthora fragariaefolia NBRC 109709.</title>
        <authorList>
            <person name="Ichikawa N."/>
            <person name="Sato H."/>
            <person name="Tonouchi N."/>
        </authorList>
    </citation>
    <scope>NUCLEOTIDE SEQUENCE</scope>
    <source>
        <strain evidence="2">NBRC 109709</strain>
    </source>
</reference>
<protein>
    <submittedName>
        <fullName evidence="2">Unnamed protein product</fullName>
    </submittedName>
</protein>
<evidence type="ECO:0000313" key="3">
    <source>
        <dbReference type="Proteomes" id="UP001165121"/>
    </source>
</evidence>
<gene>
    <name evidence="2" type="ORF">Pfra01_002990900</name>
</gene>